<dbReference type="EMBL" id="JADEXF010000257">
    <property type="protein sequence ID" value="MBE9105224.1"/>
    <property type="molecule type" value="Genomic_DNA"/>
</dbReference>
<keyword evidence="5" id="KW-1185">Reference proteome</keyword>
<comment type="similarity">
    <text evidence="1">Belongs to the beta/gamma-crystallin family.</text>
</comment>
<dbReference type="SMART" id="SM00247">
    <property type="entry name" value="XTALbg"/>
    <property type="match status" value="1"/>
</dbReference>
<organism evidence="4 5">
    <name type="scientific">Nostoc cf. edaphicum LEGE 07299</name>
    <dbReference type="NCBI Taxonomy" id="2777974"/>
    <lineage>
        <taxon>Bacteria</taxon>
        <taxon>Bacillati</taxon>
        <taxon>Cyanobacteriota</taxon>
        <taxon>Cyanophyceae</taxon>
        <taxon>Nostocales</taxon>
        <taxon>Nostocaceae</taxon>
        <taxon>Nostoc</taxon>
    </lineage>
</organism>
<dbReference type="Gene3D" id="2.60.20.10">
    <property type="entry name" value="Crystallins"/>
    <property type="match status" value="1"/>
</dbReference>
<dbReference type="RefSeq" id="WP_194043253.1">
    <property type="nucleotide sequence ID" value="NZ_JADEXF010000257.1"/>
</dbReference>
<comment type="caution">
    <text evidence="4">The sequence shown here is derived from an EMBL/GenBank/DDBJ whole genome shotgun (WGS) entry which is preliminary data.</text>
</comment>
<evidence type="ECO:0000256" key="1">
    <source>
        <dbReference type="ARBA" id="ARBA00009646"/>
    </source>
</evidence>
<dbReference type="PROSITE" id="PS50915">
    <property type="entry name" value="CRYSTALLIN_BETA_GAMMA"/>
    <property type="match status" value="1"/>
</dbReference>
<dbReference type="Pfam" id="PF00030">
    <property type="entry name" value="Crystall"/>
    <property type="match status" value="1"/>
</dbReference>
<name>A0ABR9TXY6_9NOSO</name>
<evidence type="ECO:0000259" key="3">
    <source>
        <dbReference type="PROSITE" id="PS50915"/>
    </source>
</evidence>
<sequence>MSNINNHGVSMNNIELSPLFQELTSEQGAAIQGGAAMEFFEDVNFGKTTSGVVGIDSSYVGDFWNDKISSIKVYSGRWEFWTDANYSGRVLTLDPGEYASFNPNTNDVFSSYRSV</sequence>
<keyword evidence="2" id="KW-0677">Repeat</keyword>
<dbReference type="InterPro" id="IPR001064">
    <property type="entry name" value="Beta/gamma_crystallin"/>
</dbReference>
<reference evidence="4 5" key="1">
    <citation type="submission" date="2020-10" db="EMBL/GenBank/DDBJ databases">
        <authorList>
            <person name="Castelo-Branco R."/>
            <person name="Eusebio N."/>
            <person name="Adriana R."/>
            <person name="Vieira A."/>
            <person name="Brugerolle De Fraissinette N."/>
            <person name="Rezende De Castro R."/>
            <person name="Schneider M.P."/>
            <person name="Vasconcelos V."/>
            <person name="Leao P.N."/>
        </authorList>
    </citation>
    <scope>NUCLEOTIDE SEQUENCE [LARGE SCALE GENOMIC DNA]</scope>
    <source>
        <strain evidence="4 5">LEGE 07299</strain>
    </source>
</reference>
<evidence type="ECO:0000256" key="2">
    <source>
        <dbReference type="ARBA" id="ARBA00022737"/>
    </source>
</evidence>
<dbReference type="SUPFAM" id="SSF49695">
    <property type="entry name" value="gamma-Crystallin-like"/>
    <property type="match status" value="1"/>
</dbReference>
<evidence type="ECO:0000313" key="5">
    <source>
        <dbReference type="Proteomes" id="UP000647836"/>
    </source>
</evidence>
<dbReference type="Proteomes" id="UP000647836">
    <property type="component" value="Unassembled WGS sequence"/>
</dbReference>
<accession>A0ABR9TXY6</accession>
<gene>
    <name evidence="4" type="ORF">IQ229_09810</name>
</gene>
<proteinExistence type="inferred from homology"/>
<protein>
    <submittedName>
        <fullName evidence="4">Beta/gamma crystallin family protein</fullName>
    </submittedName>
</protein>
<feature type="domain" description="Beta/gamma crystallin 'Greek key'" evidence="3">
    <location>
        <begin position="76"/>
        <end position="115"/>
    </location>
</feature>
<dbReference type="InterPro" id="IPR011024">
    <property type="entry name" value="G_crystallin-like"/>
</dbReference>
<evidence type="ECO:0000313" key="4">
    <source>
        <dbReference type="EMBL" id="MBE9105224.1"/>
    </source>
</evidence>